<dbReference type="PANTHER" id="PTHR14221">
    <property type="entry name" value="WD REPEAT DOMAIN 44"/>
    <property type="match status" value="1"/>
</dbReference>
<dbReference type="InterPro" id="IPR020472">
    <property type="entry name" value="WD40_PAC1"/>
</dbReference>
<reference evidence="6" key="2">
    <citation type="submission" date="2020-04" db="EMBL/GenBank/DDBJ databases">
        <authorList>
            <consortium name="NCBI Genome Project"/>
        </authorList>
    </citation>
    <scope>NUCLEOTIDE SEQUENCE</scope>
    <source>
        <strain evidence="6">CBS 342.82</strain>
    </source>
</reference>
<reference evidence="6" key="1">
    <citation type="submission" date="2020-01" db="EMBL/GenBank/DDBJ databases">
        <authorList>
            <consortium name="DOE Joint Genome Institute"/>
            <person name="Haridas S."/>
            <person name="Albert R."/>
            <person name="Binder M."/>
            <person name="Bloem J."/>
            <person name="Labutti K."/>
            <person name="Salamov A."/>
            <person name="Andreopoulos B."/>
            <person name="Baker S.E."/>
            <person name="Barry K."/>
            <person name="Bills G."/>
            <person name="Bluhm B.H."/>
            <person name="Cannon C."/>
            <person name="Castanera R."/>
            <person name="Culley D.E."/>
            <person name="Daum C."/>
            <person name="Ezra D."/>
            <person name="Gonzalez J.B."/>
            <person name="Henrissat B."/>
            <person name="Kuo A."/>
            <person name="Liang C."/>
            <person name="Lipzen A."/>
            <person name="Lutzoni F."/>
            <person name="Magnuson J."/>
            <person name="Mondo S."/>
            <person name="Nolan M."/>
            <person name="Ohm R."/>
            <person name="Pangilinan J."/>
            <person name="Park H.-J."/>
            <person name="Ramirez L."/>
            <person name="Alfaro M."/>
            <person name="Sun H."/>
            <person name="Tritt A."/>
            <person name="Yoshinaga Y."/>
            <person name="Zwiers L.-H."/>
            <person name="Turgeon B.G."/>
            <person name="Goodwin S.B."/>
            <person name="Spatafora J.W."/>
            <person name="Crous P.W."/>
            <person name="Grigoriev I.V."/>
        </authorList>
    </citation>
    <scope>NUCLEOTIDE SEQUENCE</scope>
    <source>
        <strain evidence="6">CBS 342.82</strain>
    </source>
</reference>
<dbReference type="PROSITE" id="PS50082">
    <property type="entry name" value="WD_REPEATS_2"/>
    <property type="match status" value="3"/>
</dbReference>
<keyword evidence="5" id="KW-1185">Reference proteome</keyword>
<feature type="region of interest" description="Disordered" evidence="4">
    <location>
        <begin position="77"/>
        <end position="102"/>
    </location>
</feature>
<protein>
    <submittedName>
        <fullName evidence="6">WD40 repeat-like protein</fullName>
    </submittedName>
</protein>
<dbReference type="SMART" id="SM00320">
    <property type="entry name" value="WD40"/>
    <property type="match status" value="6"/>
</dbReference>
<dbReference type="InterPro" id="IPR015943">
    <property type="entry name" value="WD40/YVTN_repeat-like_dom_sf"/>
</dbReference>
<dbReference type="PANTHER" id="PTHR14221:SF0">
    <property type="entry name" value="WD REPEAT-CONTAINING PROTEIN 44"/>
    <property type="match status" value="1"/>
</dbReference>
<dbReference type="PRINTS" id="PR00320">
    <property type="entry name" value="GPROTEINBRPT"/>
</dbReference>
<dbReference type="GeneID" id="54357952"/>
<keyword evidence="2" id="KW-0677">Repeat</keyword>
<evidence type="ECO:0000256" key="4">
    <source>
        <dbReference type="SAM" id="MobiDB-lite"/>
    </source>
</evidence>
<reference evidence="6" key="3">
    <citation type="submission" date="2025-08" db="UniProtKB">
        <authorList>
            <consortium name="RefSeq"/>
        </authorList>
    </citation>
    <scope>IDENTIFICATION</scope>
    <source>
        <strain evidence="6">CBS 342.82</strain>
    </source>
</reference>
<keyword evidence="1 3" id="KW-0853">WD repeat</keyword>
<dbReference type="OrthoDB" id="1932312at2759"/>
<dbReference type="SUPFAM" id="SSF50978">
    <property type="entry name" value="WD40 repeat-like"/>
    <property type="match status" value="1"/>
</dbReference>
<feature type="repeat" description="WD" evidence="3">
    <location>
        <begin position="289"/>
        <end position="331"/>
    </location>
</feature>
<feature type="non-terminal residue" evidence="6">
    <location>
        <position position="642"/>
    </location>
</feature>
<name>A0A6J3MG44_9PEZI</name>
<evidence type="ECO:0000256" key="3">
    <source>
        <dbReference type="PROSITE-ProRule" id="PRU00221"/>
    </source>
</evidence>
<feature type="repeat" description="WD" evidence="3">
    <location>
        <begin position="249"/>
        <end position="289"/>
    </location>
</feature>
<evidence type="ECO:0000256" key="2">
    <source>
        <dbReference type="ARBA" id="ARBA00022737"/>
    </source>
</evidence>
<dbReference type="Proteomes" id="UP000504637">
    <property type="component" value="Unplaced"/>
</dbReference>
<evidence type="ECO:0000256" key="1">
    <source>
        <dbReference type="ARBA" id="ARBA00022574"/>
    </source>
</evidence>
<dbReference type="InterPro" id="IPR036322">
    <property type="entry name" value="WD40_repeat_dom_sf"/>
</dbReference>
<proteinExistence type="predicted"/>
<dbReference type="RefSeq" id="XP_033463966.1">
    <property type="nucleotide sequence ID" value="XM_033600152.1"/>
</dbReference>
<feature type="non-terminal residue" evidence="6">
    <location>
        <position position="1"/>
    </location>
</feature>
<organism evidence="6">
    <name type="scientific">Dissoconium aciculare CBS 342.82</name>
    <dbReference type="NCBI Taxonomy" id="1314786"/>
    <lineage>
        <taxon>Eukaryota</taxon>
        <taxon>Fungi</taxon>
        <taxon>Dikarya</taxon>
        <taxon>Ascomycota</taxon>
        <taxon>Pezizomycotina</taxon>
        <taxon>Dothideomycetes</taxon>
        <taxon>Dothideomycetidae</taxon>
        <taxon>Mycosphaerellales</taxon>
        <taxon>Dissoconiaceae</taxon>
        <taxon>Dissoconium</taxon>
    </lineage>
</organism>
<dbReference type="InterPro" id="IPR001680">
    <property type="entry name" value="WD40_rpt"/>
</dbReference>
<accession>A0A6J3MG44</accession>
<dbReference type="AlphaFoldDB" id="A0A6J3MG44"/>
<evidence type="ECO:0000313" key="6">
    <source>
        <dbReference type="RefSeq" id="XP_033463966.1"/>
    </source>
</evidence>
<gene>
    <name evidence="6" type="ORF">K489DRAFT_289461</name>
</gene>
<dbReference type="Gene3D" id="2.130.10.10">
    <property type="entry name" value="YVTN repeat-like/Quinoprotein amine dehydrogenase"/>
    <property type="match status" value="1"/>
</dbReference>
<dbReference type="Pfam" id="PF00400">
    <property type="entry name" value="WD40"/>
    <property type="match status" value="4"/>
</dbReference>
<evidence type="ECO:0000313" key="5">
    <source>
        <dbReference type="Proteomes" id="UP000504637"/>
    </source>
</evidence>
<feature type="region of interest" description="Disordered" evidence="4">
    <location>
        <begin position="1"/>
        <end position="43"/>
    </location>
</feature>
<dbReference type="PROSITE" id="PS50294">
    <property type="entry name" value="WD_REPEATS_REGION"/>
    <property type="match status" value="3"/>
</dbReference>
<dbReference type="InterPro" id="IPR040324">
    <property type="entry name" value="WDR44/Dgr2"/>
</dbReference>
<sequence length="642" mass="72091">QHIFQRTIPPSNGASPLSRPRSSDPTDIHPNADPTHRSTAPAVQTSIARTDTIETVAQREVKKGIKAVSFISRLMGGTRKKDADEESIGEESSTGELRPEGNDAEVFAQSTDNMSFNARHPQPPAYIKVRSRFKARRDFDRLFLAQELCPSTLPPKLERRETFNKLKRKGSTQATDGNTVWAMEFSRDGKYLATAGADMVVRVWSVLTNLDDRHQLERQESRENEVQGNGTHAEHLSAPVFHSKPLREYHGHTATILDLSWSKNNFLLSSSMDKTVRLWHVSRNDSILTFNHNDHVPSIVFHPKDDRYFLAGSLDSKLRLWSIATKSVAYMVQVPDMITAVGFTPDGKHAMAGCLSGLCTFYETEGLKYQSQIHVRSTRGHNAKGSKITGIRSHYGPNGATKVLITSNDSRVRLYNFRDKSLELKFRGSENNFSQIRATVSDDGKYVVCGSEDRMAYLWSLDHPQNDKHDKRDKIPVEMFEAHNTITTVVCIAPTKTRQHLSKSEDPVYDMCNPPPVMLLSRAERQGSRGSGMPDSPDGEIKIGESKDTIAHAARSVHKSGHIIITADFLGKIKVFRQDCGWSKRRQDDWDKSSIFTKRSGKLSRAESFATRTSQRSLNDKRMSVASTQAPSERIISWRTGV</sequence>
<feature type="repeat" description="WD" evidence="3">
    <location>
        <begin position="173"/>
        <end position="206"/>
    </location>
</feature>